<accession>A0A4V3SI15</accession>
<name>A0A4V3SI15_9PEZI</name>
<gene>
    <name evidence="1" type="ORF">EX30DRAFT_159666</name>
</gene>
<keyword evidence="2" id="KW-1185">Reference proteome</keyword>
<dbReference type="Proteomes" id="UP000298138">
    <property type="component" value="Unassembled WGS sequence"/>
</dbReference>
<proteinExistence type="predicted"/>
<dbReference type="InParanoid" id="A0A4V3SI15"/>
<organism evidence="1 2">
    <name type="scientific">Ascodesmis nigricans</name>
    <dbReference type="NCBI Taxonomy" id="341454"/>
    <lineage>
        <taxon>Eukaryota</taxon>
        <taxon>Fungi</taxon>
        <taxon>Dikarya</taxon>
        <taxon>Ascomycota</taxon>
        <taxon>Pezizomycotina</taxon>
        <taxon>Pezizomycetes</taxon>
        <taxon>Pezizales</taxon>
        <taxon>Ascodesmidaceae</taxon>
        <taxon>Ascodesmis</taxon>
    </lineage>
</organism>
<evidence type="ECO:0000313" key="1">
    <source>
        <dbReference type="EMBL" id="TGZ78364.1"/>
    </source>
</evidence>
<dbReference type="AlphaFoldDB" id="A0A4V3SI15"/>
<reference evidence="1 2" key="1">
    <citation type="submission" date="2019-04" db="EMBL/GenBank/DDBJ databases">
        <title>Comparative genomics and transcriptomics to analyze fruiting body development in filamentous ascomycetes.</title>
        <authorList>
            <consortium name="DOE Joint Genome Institute"/>
            <person name="Lutkenhaus R."/>
            <person name="Traeger S."/>
            <person name="Breuer J."/>
            <person name="Kuo A."/>
            <person name="Lipzen A."/>
            <person name="Pangilinan J."/>
            <person name="Dilworth D."/>
            <person name="Sandor L."/>
            <person name="Poggeler S."/>
            <person name="Barry K."/>
            <person name="Grigoriev I.V."/>
            <person name="Nowrousian M."/>
        </authorList>
    </citation>
    <scope>NUCLEOTIDE SEQUENCE [LARGE SCALE GENOMIC DNA]</scope>
    <source>
        <strain evidence="1 2">CBS 389.68</strain>
    </source>
</reference>
<sequence length="161" mass="18549">MDAVGELSIALRNTQPISLNDSPLLRPIKLLSSTIRRSHIVTLKLVQWFTQIEYLEYIEKIIQNPNSLPKDLTGLDAAQRARFFAIISLDYLYIGCCSQKQQFKDLYGNLYADHRSAPEKKSKVRVYCTRSVLQYEQGTNVMVQPGYEDRQHLRKTVKPST</sequence>
<evidence type="ECO:0000313" key="2">
    <source>
        <dbReference type="Proteomes" id="UP000298138"/>
    </source>
</evidence>
<dbReference type="EMBL" id="ML220142">
    <property type="protein sequence ID" value="TGZ78364.1"/>
    <property type="molecule type" value="Genomic_DNA"/>
</dbReference>
<protein>
    <submittedName>
        <fullName evidence="1">Uncharacterized protein</fullName>
    </submittedName>
</protein>